<dbReference type="InterPro" id="IPR011179">
    <property type="entry name" value="IPdP_isomerase"/>
</dbReference>
<proteinExistence type="predicted"/>
<keyword evidence="5" id="KW-0479">Metal-binding</keyword>
<reference evidence="13" key="1">
    <citation type="journal article" date="2019" name="Microbiology">
        <title>Complete Genome Sequence of an Uncultured Bacterium of the Candidate Phylum Bipolaricaulota.</title>
        <authorList>
            <person name="Kadnikov V.V."/>
            <person name="Mardanov A.V."/>
            <person name="Beletsky A.V."/>
            <person name="Frank Y.A."/>
            <person name="Karnachuk O.V."/>
            <person name="Ravin N.V."/>
        </authorList>
    </citation>
    <scope>NUCLEOTIDE SEQUENCE [LARGE SCALE GENOMIC DNA]</scope>
</reference>
<keyword evidence="4" id="KW-0288">FMN</keyword>
<dbReference type="EMBL" id="CP046457">
    <property type="protein sequence ID" value="QGT99842.1"/>
    <property type="molecule type" value="Genomic_DNA"/>
</dbReference>
<comment type="subunit">
    <text evidence="10">Homooctamer. Dimer of tetramers.</text>
</comment>
<dbReference type="Gene3D" id="3.20.20.70">
    <property type="entry name" value="Aldolase class I"/>
    <property type="match status" value="1"/>
</dbReference>
<dbReference type="PANTHER" id="PTHR43665">
    <property type="entry name" value="ISOPENTENYL-DIPHOSPHATE DELTA-ISOMERASE"/>
    <property type="match status" value="1"/>
</dbReference>
<dbReference type="GO" id="GO:0016491">
    <property type="term" value="F:oxidoreductase activity"/>
    <property type="evidence" value="ECO:0007669"/>
    <property type="project" value="InterPro"/>
</dbReference>
<dbReference type="Pfam" id="PF01070">
    <property type="entry name" value="FMN_dh"/>
    <property type="match status" value="1"/>
</dbReference>
<evidence type="ECO:0000256" key="3">
    <source>
        <dbReference type="ARBA" id="ARBA00022630"/>
    </source>
</evidence>
<dbReference type="SUPFAM" id="SSF51395">
    <property type="entry name" value="FMN-linked oxidoreductases"/>
    <property type="match status" value="1"/>
</dbReference>
<evidence type="ECO:0000256" key="2">
    <source>
        <dbReference type="ARBA" id="ARBA00022490"/>
    </source>
</evidence>
<evidence type="ECO:0000256" key="10">
    <source>
        <dbReference type="ARBA" id="ARBA00025810"/>
    </source>
</evidence>
<evidence type="ECO:0000313" key="13">
    <source>
        <dbReference type="Proteomes" id="UP000426444"/>
    </source>
</evidence>
<evidence type="ECO:0000256" key="6">
    <source>
        <dbReference type="ARBA" id="ARBA00022842"/>
    </source>
</evidence>
<name>A0A6I6DG00_9FIRM</name>
<protein>
    <submittedName>
        <fullName evidence="12">Isopentenyl-diphosphate delta-isomerase, FMN-dependent</fullName>
        <ecNumber evidence="12">5.3.3.2</ecNumber>
    </submittedName>
</protein>
<evidence type="ECO:0000256" key="7">
    <source>
        <dbReference type="ARBA" id="ARBA00022857"/>
    </source>
</evidence>
<dbReference type="InterPro" id="IPR000262">
    <property type="entry name" value="FMN-dep_DH"/>
</dbReference>
<evidence type="ECO:0000256" key="1">
    <source>
        <dbReference type="ARBA" id="ARBA00001917"/>
    </source>
</evidence>
<evidence type="ECO:0000313" key="12">
    <source>
        <dbReference type="EMBL" id="QGT99842.1"/>
    </source>
</evidence>
<evidence type="ECO:0000259" key="11">
    <source>
        <dbReference type="Pfam" id="PF01070"/>
    </source>
</evidence>
<keyword evidence="3" id="KW-0285">Flavoprotein</keyword>
<sequence>MAVGSQTIGIDDHNVRDSFTVVREKNPDGIVLANVSAGVNPDIALEAIEMIGADGLQLHFNVPQELAMPEGDRNFKGTLKNIETIVSKSNVPIIAKEVGFGFSANSVNKLYNSGINIFDIGGKGGTNFINIEDQRKGMFMGELDDWGIPTACSLAEIVDLNYPIQIIASGGIRTAYDAAKALAIGADLVGIASPFLKILLQQGVDELSSFVDSNIYKLKAVTLMTGAKNIKEIKTKPVIITKDTAEWLSLRGVDPYQWSKK</sequence>
<dbReference type="KEGG" id="salq:SYNTR_1249"/>
<gene>
    <name evidence="12" type="ORF">SYNTR_1249</name>
</gene>
<evidence type="ECO:0000256" key="8">
    <source>
        <dbReference type="ARBA" id="ARBA00023229"/>
    </source>
</evidence>
<organism evidence="12 13">
    <name type="scientific">Candidatus Syntrophocurvum alkaliphilum</name>
    <dbReference type="NCBI Taxonomy" id="2293317"/>
    <lineage>
        <taxon>Bacteria</taxon>
        <taxon>Bacillati</taxon>
        <taxon>Bacillota</taxon>
        <taxon>Clostridia</taxon>
        <taxon>Eubacteriales</taxon>
        <taxon>Syntrophomonadaceae</taxon>
        <taxon>Candidatus Syntrophocurvum</taxon>
    </lineage>
</organism>
<comment type="cofactor">
    <cofactor evidence="1">
        <name>FMN</name>
        <dbReference type="ChEBI" id="CHEBI:58210"/>
    </cofactor>
</comment>
<dbReference type="GO" id="GO:0004452">
    <property type="term" value="F:isopentenyl-diphosphate delta-isomerase activity"/>
    <property type="evidence" value="ECO:0007669"/>
    <property type="project" value="UniProtKB-EC"/>
</dbReference>
<keyword evidence="9 12" id="KW-0413">Isomerase</keyword>
<dbReference type="EC" id="5.3.3.2" evidence="12"/>
<feature type="domain" description="FMN-dependent dehydrogenase" evidence="11">
    <location>
        <begin position="78"/>
        <end position="236"/>
    </location>
</feature>
<dbReference type="Proteomes" id="UP000426444">
    <property type="component" value="Chromosome"/>
</dbReference>
<dbReference type="GO" id="GO:0008299">
    <property type="term" value="P:isoprenoid biosynthetic process"/>
    <property type="evidence" value="ECO:0007669"/>
    <property type="project" value="UniProtKB-KW"/>
</dbReference>
<keyword evidence="13" id="KW-1185">Reference proteome</keyword>
<dbReference type="PANTHER" id="PTHR43665:SF1">
    <property type="entry name" value="ISOPENTENYL-DIPHOSPHATE DELTA-ISOMERASE"/>
    <property type="match status" value="1"/>
</dbReference>
<accession>A0A6I6DG00</accession>
<evidence type="ECO:0000256" key="5">
    <source>
        <dbReference type="ARBA" id="ARBA00022723"/>
    </source>
</evidence>
<keyword evidence="2" id="KW-0963">Cytoplasm</keyword>
<keyword evidence="6" id="KW-0460">Magnesium</keyword>
<keyword evidence="8" id="KW-0414">Isoprene biosynthesis</keyword>
<dbReference type="InterPro" id="IPR013785">
    <property type="entry name" value="Aldolase_TIM"/>
</dbReference>
<evidence type="ECO:0000256" key="9">
    <source>
        <dbReference type="ARBA" id="ARBA00023235"/>
    </source>
</evidence>
<keyword evidence="7" id="KW-0521">NADP</keyword>
<evidence type="ECO:0000256" key="4">
    <source>
        <dbReference type="ARBA" id="ARBA00022643"/>
    </source>
</evidence>
<dbReference type="GO" id="GO:0010181">
    <property type="term" value="F:FMN binding"/>
    <property type="evidence" value="ECO:0007669"/>
    <property type="project" value="InterPro"/>
</dbReference>
<dbReference type="AlphaFoldDB" id="A0A6I6DG00"/>
<dbReference type="GO" id="GO:0046872">
    <property type="term" value="F:metal ion binding"/>
    <property type="evidence" value="ECO:0007669"/>
    <property type="project" value="UniProtKB-KW"/>
</dbReference>